<dbReference type="Proteomes" id="UP000765509">
    <property type="component" value="Unassembled WGS sequence"/>
</dbReference>
<feature type="compositionally biased region" description="Basic and acidic residues" evidence="1">
    <location>
        <begin position="69"/>
        <end position="88"/>
    </location>
</feature>
<evidence type="ECO:0000313" key="2">
    <source>
        <dbReference type="EMBL" id="MBW0522564.1"/>
    </source>
</evidence>
<name>A0A9Q3I1E8_9BASI</name>
<reference evidence="2" key="1">
    <citation type="submission" date="2021-03" db="EMBL/GenBank/DDBJ databases">
        <title>Draft genome sequence of rust myrtle Austropuccinia psidii MF-1, a brazilian biotype.</title>
        <authorList>
            <person name="Quecine M.C."/>
            <person name="Pachon D.M.R."/>
            <person name="Bonatelli M.L."/>
            <person name="Correr F.H."/>
            <person name="Franceschini L.M."/>
            <person name="Leite T.F."/>
            <person name="Margarido G.R.A."/>
            <person name="Almeida C.A."/>
            <person name="Ferrarezi J.A."/>
            <person name="Labate C.A."/>
        </authorList>
    </citation>
    <scope>NUCLEOTIDE SEQUENCE</scope>
    <source>
        <strain evidence="2">MF-1</strain>
    </source>
</reference>
<evidence type="ECO:0000313" key="3">
    <source>
        <dbReference type="Proteomes" id="UP000765509"/>
    </source>
</evidence>
<sequence length="88" mass="9621">MEDYRTSTSSQRLAGTFETLIESPEADVTAITLFRPEQFPTGSSRDIPASVQELAYGRKTAGVATSTKSFDRHNELLSSSEEAHGPKK</sequence>
<proteinExistence type="predicted"/>
<evidence type="ECO:0000256" key="1">
    <source>
        <dbReference type="SAM" id="MobiDB-lite"/>
    </source>
</evidence>
<gene>
    <name evidence="2" type="ORF">O181_062279</name>
</gene>
<comment type="caution">
    <text evidence="2">The sequence shown here is derived from an EMBL/GenBank/DDBJ whole genome shotgun (WGS) entry which is preliminary data.</text>
</comment>
<accession>A0A9Q3I1E8</accession>
<organism evidence="2 3">
    <name type="scientific">Austropuccinia psidii MF-1</name>
    <dbReference type="NCBI Taxonomy" id="1389203"/>
    <lineage>
        <taxon>Eukaryota</taxon>
        <taxon>Fungi</taxon>
        <taxon>Dikarya</taxon>
        <taxon>Basidiomycota</taxon>
        <taxon>Pucciniomycotina</taxon>
        <taxon>Pucciniomycetes</taxon>
        <taxon>Pucciniales</taxon>
        <taxon>Sphaerophragmiaceae</taxon>
        <taxon>Austropuccinia</taxon>
    </lineage>
</organism>
<dbReference type="EMBL" id="AVOT02029647">
    <property type="protein sequence ID" value="MBW0522564.1"/>
    <property type="molecule type" value="Genomic_DNA"/>
</dbReference>
<dbReference type="AlphaFoldDB" id="A0A9Q3I1E8"/>
<feature type="region of interest" description="Disordered" evidence="1">
    <location>
        <begin position="62"/>
        <end position="88"/>
    </location>
</feature>
<keyword evidence="3" id="KW-1185">Reference proteome</keyword>
<protein>
    <submittedName>
        <fullName evidence="2">Uncharacterized protein</fullName>
    </submittedName>
</protein>